<dbReference type="PANTHER" id="PTHR31704">
    <property type="entry name" value="MYB/SANT-LIKE DNA-BINDING DOMAIN PROTEIN-RELATED"/>
    <property type="match status" value="1"/>
</dbReference>
<gene>
    <name evidence="2" type="primary">LOC107815950</name>
</gene>
<evidence type="ECO:0000313" key="2">
    <source>
        <dbReference type="RefSeq" id="XP_016497087.1"/>
    </source>
</evidence>
<evidence type="ECO:0008006" key="3">
    <source>
        <dbReference type="Google" id="ProtNLM"/>
    </source>
</evidence>
<dbReference type="KEGG" id="nta:107815950"/>
<dbReference type="PANTHER" id="PTHR31704:SF37">
    <property type="entry name" value="HEAT SHOCK PROTEIN"/>
    <property type="match status" value="1"/>
</dbReference>
<feature type="region of interest" description="Disordered" evidence="1">
    <location>
        <begin position="111"/>
        <end position="138"/>
    </location>
</feature>
<evidence type="ECO:0000256" key="1">
    <source>
        <dbReference type="SAM" id="MobiDB-lite"/>
    </source>
</evidence>
<dbReference type="OrthoDB" id="1910266at2759"/>
<sequence length="167" mass="19528">MADTILGQNNAKWDEYAHIKFIELCEQKVRKENRPNTYLSKDGGKNMLMRGETGLGWDPTRKIIIAGDDWWEQKIKENSKYKKYRNKDLSLIWFRSDALFTDIIATGERARAANQEQESEVGLEQDDDGTNNVYDNDVEQWNNERSDESYDLQNIDSITFPKPSLRK</sequence>
<name>A0A1S4C760_TOBAC</name>
<organism evidence="2">
    <name type="scientific">Nicotiana tabacum</name>
    <name type="common">Common tobacco</name>
    <dbReference type="NCBI Taxonomy" id="4097"/>
    <lineage>
        <taxon>Eukaryota</taxon>
        <taxon>Viridiplantae</taxon>
        <taxon>Streptophyta</taxon>
        <taxon>Embryophyta</taxon>
        <taxon>Tracheophyta</taxon>
        <taxon>Spermatophyta</taxon>
        <taxon>Magnoliopsida</taxon>
        <taxon>eudicotyledons</taxon>
        <taxon>Gunneridae</taxon>
        <taxon>Pentapetalae</taxon>
        <taxon>asterids</taxon>
        <taxon>lamiids</taxon>
        <taxon>Solanales</taxon>
        <taxon>Solanaceae</taxon>
        <taxon>Nicotianoideae</taxon>
        <taxon>Nicotianeae</taxon>
        <taxon>Nicotiana</taxon>
    </lineage>
</organism>
<reference evidence="2" key="1">
    <citation type="submission" date="2025-08" db="UniProtKB">
        <authorList>
            <consortium name="RefSeq"/>
        </authorList>
    </citation>
    <scope>IDENTIFICATION</scope>
</reference>
<dbReference type="RefSeq" id="XP_016497087.1">
    <property type="nucleotide sequence ID" value="XM_016641601.1"/>
</dbReference>
<proteinExistence type="predicted"/>
<dbReference type="PaxDb" id="4097-A0A1S4C760"/>
<feature type="compositionally biased region" description="Acidic residues" evidence="1">
    <location>
        <begin position="117"/>
        <end position="129"/>
    </location>
</feature>
<dbReference type="AlphaFoldDB" id="A0A1S4C760"/>
<protein>
    <recommendedName>
        <fullName evidence="3">Myb/SANT-like domain-containing protein</fullName>
    </recommendedName>
</protein>
<accession>A0A1S4C760</accession>